<dbReference type="CDD" id="cd00093">
    <property type="entry name" value="HTH_XRE"/>
    <property type="match status" value="1"/>
</dbReference>
<comment type="caution">
    <text evidence="1">The sequence shown here is derived from an EMBL/GenBank/DDBJ whole genome shotgun (WGS) entry which is preliminary data.</text>
</comment>
<dbReference type="InterPro" id="IPR001387">
    <property type="entry name" value="Cro/C1-type_HTH"/>
</dbReference>
<proteinExistence type="predicted"/>
<dbReference type="EMBL" id="JADKYB010000023">
    <property type="protein sequence ID" value="MBM9509184.1"/>
    <property type="molecule type" value="Genomic_DNA"/>
</dbReference>
<name>A0ABS2U0R1_9ACTN</name>
<sequence length="421" mass="45521">MDGNQNLITAMDEAGFTQAKLAEAVNAALWADGLEGTVSDRTVRNWMTGRTRWPHPRQRQALMAVFGCDAEKLGFVPPARLGPATEEEQPVKRREFFTTATGTAAAVVVPSAAARPNRVGTSDVIRLRDGMADLVSLDQAQGGHVELERLALARVSKALGLQQLSATQRVRQRLFGVAADYMSAAAWSAVDARGFDRAQSHLEQALYLAGMAQDSTALFEVWNLHAILARQRLDFAASVDAAMAARASTVARRDPMFASLAHARAAVGQAKLGERQSALRSLGSAHEILAKASADRPRPTWMAFYGPADLNALTAIVLNDLKDALEAEAASHKALALTPEQFRRNRAMALMSLALAQLQQGDIEQACATAGQVFTLMAGDPLPGRLRSRLGDFHRALITRAPDATAAREWADRHRQDWTTA</sequence>
<keyword evidence="2" id="KW-1185">Reference proteome</keyword>
<organism evidence="1 2">
    <name type="scientific">Actinacidiphila acididurans</name>
    <dbReference type="NCBI Taxonomy" id="2784346"/>
    <lineage>
        <taxon>Bacteria</taxon>
        <taxon>Bacillati</taxon>
        <taxon>Actinomycetota</taxon>
        <taxon>Actinomycetes</taxon>
        <taxon>Kitasatosporales</taxon>
        <taxon>Streptomycetaceae</taxon>
        <taxon>Actinacidiphila</taxon>
    </lineage>
</organism>
<evidence type="ECO:0000313" key="1">
    <source>
        <dbReference type="EMBL" id="MBM9509184.1"/>
    </source>
</evidence>
<dbReference type="SUPFAM" id="SSF48452">
    <property type="entry name" value="TPR-like"/>
    <property type="match status" value="1"/>
</dbReference>
<dbReference type="InterPro" id="IPR011990">
    <property type="entry name" value="TPR-like_helical_dom_sf"/>
</dbReference>
<dbReference type="RefSeq" id="WP_205361924.1">
    <property type="nucleotide sequence ID" value="NZ_JADKYB010000023.1"/>
</dbReference>
<dbReference type="Proteomes" id="UP000749040">
    <property type="component" value="Unassembled WGS sequence"/>
</dbReference>
<evidence type="ECO:0000313" key="2">
    <source>
        <dbReference type="Proteomes" id="UP000749040"/>
    </source>
</evidence>
<protein>
    <submittedName>
        <fullName evidence="1">XRE family transcriptional regulator</fullName>
    </submittedName>
</protein>
<gene>
    <name evidence="1" type="ORF">ITX44_32480</name>
</gene>
<accession>A0ABS2U0R1</accession>
<reference evidence="1 2" key="1">
    <citation type="submission" date="2021-01" db="EMBL/GenBank/DDBJ databases">
        <title>Streptomyces acididurans sp. nov., isolated from a peat swamp forest soil.</title>
        <authorList>
            <person name="Chantavorakit T."/>
            <person name="Duangmal K."/>
        </authorList>
    </citation>
    <scope>NUCLEOTIDE SEQUENCE [LARGE SCALE GENOMIC DNA]</scope>
    <source>
        <strain evidence="1 2">KK5PA1</strain>
    </source>
</reference>
<dbReference type="InterPro" id="IPR010982">
    <property type="entry name" value="Lambda_DNA-bd_dom_sf"/>
</dbReference>
<dbReference type="Gene3D" id="1.25.40.10">
    <property type="entry name" value="Tetratricopeptide repeat domain"/>
    <property type="match status" value="1"/>
</dbReference>
<dbReference type="Gene3D" id="1.10.260.40">
    <property type="entry name" value="lambda repressor-like DNA-binding domains"/>
    <property type="match status" value="1"/>
</dbReference>